<dbReference type="SFLD" id="SFLDG01386">
    <property type="entry name" value="main_SPASM_domain-containing"/>
    <property type="match status" value="1"/>
</dbReference>
<dbReference type="AlphaFoldDB" id="A0AAJ1BCC8"/>
<feature type="region of interest" description="Disordered" evidence="8">
    <location>
        <begin position="387"/>
        <end position="406"/>
    </location>
</feature>
<dbReference type="InterPro" id="IPR013785">
    <property type="entry name" value="Aldolase_TIM"/>
</dbReference>
<dbReference type="InterPro" id="IPR007197">
    <property type="entry name" value="rSAM"/>
</dbReference>
<accession>A0AAJ1BCC8</accession>
<name>A0AAJ1BCC8_9ACTO</name>
<evidence type="ECO:0000256" key="5">
    <source>
        <dbReference type="ARBA" id="ARBA00023004"/>
    </source>
</evidence>
<evidence type="ECO:0000256" key="1">
    <source>
        <dbReference type="ARBA" id="ARBA00001966"/>
    </source>
</evidence>
<keyword evidence="3" id="KW-0949">S-adenosyl-L-methionine</keyword>
<dbReference type="PANTHER" id="PTHR43273:SF3">
    <property type="entry name" value="ANAEROBIC SULFATASE-MATURATING ENZYME HOMOLOG ASLB-RELATED"/>
    <property type="match status" value="1"/>
</dbReference>
<dbReference type="Pfam" id="PF13186">
    <property type="entry name" value="SPASM"/>
    <property type="match status" value="1"/>
</dbReference>
<comment type="similarity">
    <text evidence="7">Belongs to the radical SAM superfamily. Anaerobic sulfatase-maturating enzyme family.</text>
</comment>
<dbReference type="Pfam" id="PF04055">
    <property type="entry name" value="Radical_SAM"/>
    <property type="match status" value="1"/>
</dbReference>
<keyword evidence="6" id="KW-0411">Iron-sulfur</keyword>
<feature type="domain" description="Radical SAM core" evidence="9">
    <location>
        <begin position="7"/>
        <end position="248"/>
    </location>
</feature>
<dbReference type="SFLD" id="SFLDF00285">
    <property type="entry name" value="anaerobic_Ser-type_sulfatase-m"/>
    <property type="match status" value="1"/>
</dbReference>
<evidence type="ECO:0000256" key="8">
    <source>
        <dbReference type="SAM" id="MobiDB-lite"/>
    </source>
</evidence>
<dbReference type="InterPro" id="IPR058240">
    <property type="entry name" value="rSAM_sf"/>
</dbReference>
<dbReference type="CDD" id="cd01335">
    <property type="entry name" value="Radical_SAM"/>
    <property type="match status" value="1"/>
</dbReference>
<dbReference type="SUPFAM" id="SSF102114">
    <property type="entry name" value="Radical SAM enzymes"/>
    <property type="match status" value="1"/>
</dbReference>
<dbReference type="Proteomes" id="UP001200537">
    <property type="component" value="Unassembled WGS sequence"/>
</dbReference>
<evidence type="ECO:0000313" key="11">
    <source>
        <dbReference type="Proteomes" id="UP001200537"/>
    </source>
</evidence>
<organism evidence="10 11">
    <name type="scientific">Varibaculum cambriense</name>
    <dbReference type="NCBI Taxonomy" id="184870"/>
    <lineage>
        <taxon>Bacteria</taxon>
        <taxon>Bacillati</taxon>
        <taxon>Actinomycetota</taxon>
        <taxon>Actinomycetes</taxon>
        <taxon>Actinomycetales</taxon>
        <taxon>Actinomycetaceae</taxon>
        <taxon>Varibaculum</taxon>
    </lineage>
</organism>
<dbReference type="RefSeq" id="WP_238128185.1">
    <property type="nucleotide sequence ID" value="NZ_JAGZVZ010000005.1"/>
</dbReference>
<dbReference type="SFLD" id="SFLDS00029">
    <property type="entry name" value="Radical_SAM"/>
    <property type="match status" value="1"/>
</dbReference>
<dbReference type="Gene3D" id="3.20.20.70">
    <property type="entry name" value="Aldolase class I"/>
    <property type="match status" value="1"/>
</dbReference>
<evidence type="ECO:0000259" key="9">
    <source>
        <dbReference type="PROSITE" id="PS51918"/>
    </source>
</evidence>
<comment type="cofactor">
    <cofactor evidence="1">
        <name>[4Fe-4S] cluster</name>
        <dbReference type="ChEBI" id="CHEBI:49883"/>
    </cofactor>
</comment>
<reference evidence="10" key="1">
    <citation type="submission" date="2022-01" db="EMBL/GenBank/DDBJ databases">
        <title>Collection of gut derived symbiotic bacterial strains cultured from healthy donors.</title>
        <authorList>
            <person name="Lin H."/>
            <person name="Kohout C."/>
            <person name="Waligurski E."/>
            <person name="Pamer E.G."/>
        </authorList>
    </citation>
    <scope>NUCLEOTIDE SEQUENCE</scope>
    <source>
        <strain evidence="10">DFI.7.46</strain>
    </source>
</reference>
<dbReference type="SFLD" id="SFLDG01384">
    <property type="entry name" value="thioether_bond_formation_requi"/>
    <property type="match status" value="1"/>
</dbReference>
<protein>
    <submittedName>
        <fullName evidence="10">Anaerobic sulfatase maturase</fullName>
    </submittedName>
</protein>
<gene>
    <name evidence="10" type="ORF">L0M99_06995</name>
</gene>
<evidence type="ECO:0000256" key="4">
    <source>
        <dbReference type="ARBA" id="ARBA00022723"/>
    </source>
</evidence>
<dbReference type="GO" id="GO:0046872">
    <property type="term" value="F:metal ion binding"/>
    <property type="evidence" value="ECO:0007669"/>
    <property type="project" value="UniProtKB-KW"/>
</dbReference>
<keyword evidence="4" id="KW-0479">Metal-binding</keyword>
<dbReference type="SFLD" id="SFLDG01067">
    <property type="entry name" value="SPASM/twitch_domain_containing"/>
    <property type="match status" value="1"/>
</dbReference>
<evidence type="ECO:0000256" key="6">
    <source>
        <dbReference type="ARBA" id="ARBA00023014"/>
    </source>
</evidence>
<dbReference type="GO" id="GO:0051539">
    <property type="term" value="F:4 iron, 4 sulfur cluster binding"/>
    <property type="evidence" value="ECO:0007669"/>
    <property type="project" value="UniProtKB-KW"/>
</dbReference>
<dbReference type="InterPro" id="IPR023867">
    <property type="entry name" value="Sulphatase_maturase_rSAM"/>
</dbReference>
<evidence type="ECO:0000313" key="10">
    <source>
        <dbReference type="EMBL" id="MCG4618237.1"/>
    </source>
</evidence>
<dbReference type="GO" id="GO:0016491">
    <property type="term" value="F:oxidoreductase activity"/>
    <property type="evidence" value="ECO:0007669"/>
    <property type="project" value="InterPro"/>
</dbReference>
<dbReference type="InterPro" id="IPR023885">
    <property type="entry name" value="4Fe4S-binding_SPASM_dom"/>
</dbReference>
<dbReference type="EMBL" id="JAKNHJ010000013">
    <property type="protein sequence ID" value="MCG4618237.1"/>
    <property type="molecule type" value="Genomic_DNA"/>
</dbReference>
<evidence type="ECO:0000256" key="7">
    <source>
        <dbReference type="ARBA" id="ARBA00023601"/>
    </source>
</evidence>
<evidence type="ECO:0000256" key="3">
    <source>
        <dbReference type="ARBA" id="ARBA00022691"/>
    </source>
</evidence>
<keyword evidence="5" id="KW-0408">Iron</keyword>
<evidence type="ECO:0000256" key="2">
    <source>
        <dbReference type="ARBA" id="ARBA00022485"/>
    </source>
</evidence>
<dbReference type="PANTHER" id="PTHR43273">
    <property type="entry name" value="ANAEROBIC SULFATASE-MATURATING ENZYME HOMOLOG ASLB-RELATED"/>
    <property type="match status" value="1"/>
</dbReference>
<keyword evidence="2" id="KW-0004">4Fe-4S</keyword>
<comment type="caution">
    <text evidence="10">The sequence shown here is derived from an EMBL/GenBank/DDBJ whole genome shotgun (WGS) entry which is preliminary data.</text>
</comment>
<dbReference type="PROSITE" id="PS51918">
    <property type="entry name" value="RADICAL_SAM"/>
    <property type="match status" value="1"/>
</dbReference>
<dbReference type="NCBIfam" id="TIGR03942">
    <property type="entry name" value="sulfatase_rSAM"/>
    <property type="match status" value="1"/>
</dbReference>
<dbReference type="SFLD" id="SFLDG01072">
    <property type="entry name" value="dehydrogenase_like"/>
    <property type="match status" value="1"/>
</dbReference>
<dbReference type="CDD" id="cd21120">
    <property type="entry name" value="SPASM_anSME"/>
    <property type="match status" value="1"/>
</dbReference>
<proteinExistence type="inferred from homology"/>
<dbReference type="NCBIfam" id="TIGR04085">
    <property type="entry name" value="rSAM_more_4Fe4S"/>
    <property type="match status" value="1"/>
</dbReference>
<dbReference type="InterPro" id="IPR034491">
    <property type="entry name" value="Anaerob_Ser_sulfatase-maturase"/>
</dbReference>
<sequence length="449" mass="51361">MSNTQTPSNRQLPFAVVTKPTGAACNLDCKYCFFLSKELLYNARQQTMSEATLELYIQRFLQAQPDGIVTMLWQGGEPTLRGLDFYKLALKLCDKYRRPDQVVKHALQTNGTLINAEWARFLFDNDFLVGISLDGPEEYHDTYRVNRAGRPTQKMVLKGWEHLQNYGVKCNILCTIHHANQDHGQEVYRYFRDSLGADFIQFIPIVERVNDKDLAQAEAGWRSRKDRNLSNEKVGLLYRQHGQAVTSRSVEPEKYGVFLLEVFNEWIRHDVGKVFVQDFDAALAAMFGQISNCVHAPICGNNFALEFNGDVYACDHWVEPDWKLGNLRDKDFFDLANTERAKEFAKKKSHLSQKCLHCPYLRLCYGGCPKDRFITTNSKQLSPLEAAKSATGGRNPFPLEDSRPLDPPQNYLCPGYHYFYRNIFPTLQQMAALVASGKPAADIMERIID</sequence>
<dbReference type="InterPro" id="IPR047207">
    <property type="entry name" value="SPASM_anSME"/>
</dbReference>